<comment type="subcellular location">
    <subcellularLocation>
        <location evidence="1">Cell membrane</location>
        <topology evidence="1">Multi-pass membrane protein</topology>
    </subcellularLocation>
</comment>
<dbReference type="Pfam" id="PF00005">
    <property type="entry name" value="ABC_tran"/>
    <property type="match status" value="1"/>
</dbReference>
<evidence type="ECO:0000313" key="12">
    <source>
        <dbReference type="Proteomes" id="UP000004191"/>
    </source>
</evidence>
<feature type="transmembrane region" description="Helical" evidence="9">
    <location>
        <begin position="32"/>
        <end position="52"/>
    </location>
</feature>
<evidence type="ECO:0000259" key="10">
    <source>
        <dbReference type="PROSITE" id="PS50929"/>
    </source>
</evidence>
<keyword evidence="3" id="KW-0813">Transport</keyword>
<dbReference type="PANTHER" id="PTHR43553:SF24">
    <property type="entry name" value="ENERGY-COUPLING FACTOR TRANSPORTER ATP-BINDING PROTEIN ECFA1"/>
    <property type="match status" value="1"/>
</dbReference>
<sequence>MVYENYIYSYISLIISGISLLVYLTYMFYLNWILNIVIIISAIISFFIPKLVGKNMSVKRKEFSDKTATLIHNLENLLEGRELFNYCTSDSFSRKFQNYNEINYSIFENIKISNPTKVPDKEILDIVTNIYNKDVNSLSMGEKARVNIARALNTYHNVIILDEFFANIDTKSEYDLTKLLLKTNKTIILVTHNTDDEYLKLFDEVIEINNYM</sequence>
<evidence type="ECO:0000256" key="1">
    <source>
        <dbReference type="ARBA" id="ARBA00004651"/>
    </source>
</evidence>
<dbReference type="GO" id="GO:0140359">
    <property type="term" value="F:ABC-type transporter activity"/>
    <property type="evidence" value="ECO:0007669"/>
    <property type="project" value="InterPro"/>
</dbReference>
<dbReference type="InterPro" id="IPR011527">
    <property type="entry name" value="ABC1_TM_dom"/>
</dbReference>
<evidence type="ECO:0000256" key="8">
    <source>
        <dbReference type="ARBA" id="ARBA00023136"/>
    </source>
</evidence>
<name>H3NMG7_9FIRM</name>
<dbReference type="AlphaFoldDB" id="H3NMG7"/>
<proteinExistence type="inferred from homology"/>
<dbReference type="GO" id="GO:0043190">
    <property type="term" value="C:ATP-binding cassette (ABC) transporter complex"/>
    <property type="evidence" value="ECO:0007669"/>
    <property type="project" value="TreeGrafter"/>
</dbReference>
<feature type="domain" description="ABC transmembrane type-1" evidence="10">
    <location>
        <begin position="1"/>
        <end position="80"/>
    </location>
</feature>
<keyword evidence="12" id="KW-1185">Reference proteome</keyword>
<keyword evidence="7 9" id="KW-1133">Transmembrane helix</keyword>
<feature type="transmembrane region" description="Helical" evidence="9">
    <location>
        <begin position="7"/>
        <end position="26"/>
    </location>
</feature>
<comment type="similarity">
    <text evidence="2">Belongs to the ABC transporter superfamily.</text>
</comment>
<evidence type="ECO:0000256" key="9">
    <source>
        <dbReference type="SAM" id="Phobius"/>
    </source>
</evidence>
<dbReference type="InterPro" id="IPR003439">
    <property type="entry name" value="ABC_transporter-like_ATP-bd"/>
</dbReference>
<keyword evidence="8 9" id="KW-0472">Membrane</keyword>
<evidence type="ECO:0000256" key="4">
    <source>
        <dbReference type="ARBA" id="ARBA00022692"/>
    </source>
</evidence>
<gene>
    <name evidence="11" type="ORF">HMPREF9709_00528</name>
</gene>
<dbReference type="Proteomes" id="UP000004191">
    <property type="component" value="Unassembled WGS sequence"/>
</dbReference>
<dbReference type="InterPro" id="IPR036640">
    <property type="entry name" value="ABC1_TM_sf"/>
</dbReference>
<dbReference type="InterPro" id="IPR027417">
    <property type="entry name" value="P-loop_NTPase"/>
</dbReference>
<organism evidence="11 12">
    <name type="scientific">Helcococcus kunzii ATCC 51366</name>
    <dbReference type="NCBI Taxonomy" id="883114"/>
    <lineage>
        <taxon>Bacteria</taxon>
        <taxon>Bacillati</taxon>
        <taxon>Bacillota</taxon>
        <taxon>Tissierellia</taxon>
        <taxon>Tissierellales</taxon>
        <taxon>Peptoniphilaceae</taxon>
        <taxon>Helcococcus</taxon>
    </lineage>
</organism>
<dbReference type="InterPro" id="IPR050095">
    <property type="entry name" value="ECF_ABC_transporter_ATP-bd"/>
</dbReference>
<dbReference type="EMBL" id="AGEI01000015">
    <property type="protein sequence ID" value="EHR35001.1"/>
    <property type="molecule type" value="Genomic_DNA"/>
</dbReference>
<accession>H3NMG7</accession>
<dbReference type="OrthoDB" id="2205188at2"/>
<evidence type="ECO:0000256" key="6">
    <source>
        <dbReference type="ARBA" id="ARBA00022840"/>
    </source>
</evidence>
<dbReference type="PANTHER" id="PTHR43553">
    <property type="entry name" value="HEAVY METAL TRANSPORTER"/>
    <property type="match status" value="1"/>
</dbReference>
<keyword evidence="5" id="KW-0547">Nucleotide-binding</keyword>
<reference evidence="11 12" key="1">
    <citation type="submission" date="2012-01" db="EMBL/GenBank/DDBJ databases">
        <title>The Genome Sequence of Helcococcus kunzii ATCC 51366.</title>
        <authorList>
            <consortium name="The Broad Institute Genome Sequencing Platform"/>
            <person name="Earl A."/>
            <person name="Ward D."/>
            <person name="Feldgarden M."/>
            <person name="Gevers D."/>
            <person name="Huys G."/>
            <person name="Young S.K."/>
            <person name="Zeng Q."/>
            <person name="Gargeya S."/>
            <person name="Fitzgerald M."/>
            <person name="Haas B."/>
            <person name="Abouelleil A."/>
            <person name="Alvarado L."/>
            <person name="Arachchi H.M."/>
            <person name="Berlin A."/>
            <person name="Chapman S.B."/>
            <person name="Gearin G."/>
            <person name="Goldberg J."/>
            <person name="Griggs A."/>
            <person name="Gujja S."/>
            <person name="Hansen M."/>
            <person name="Heiman D."/>
            <person name="Howarth C."/>
            <person name="Larimer J."/>
            <person name="Lui A."/>
            <person name="MacDonald P.J.P."/>
            <person name="McCowen C."/>
            <person name="Montmayeur A."/>
            <person name="Murphy C."/>
            <person name="Neiman D."/>
            <person name="Pearson M."/>
            <person name="Priest M."/>
            <person name="Roberts A."/>
            <person name="Saif S."/>
            <person name="Shea T."/>
            <person name="Sisk P."/>
            <person name="Stolte C."/>
            <person name="Sykes S."/>
            <person name="Wortman J."/>
            <person name="Nusbaum C."/>
            <person name="Birren B."/>
        </authorList>
    </citation>
    <scope>NUCLEOTIDE SEQUENCE [LARGE SCALE GENOMIC DNA]</scope>
    <source>
        <strain evidence="11 12">ATCC 51366</strain>
    </source>
</reference>
<evidence type="ECO:0000256" key="7">
    <source>
        <dbReference type="ARBA" id="ARBA00022989"/>
    </source>
</evidence>
<protein>
    <recommendedName>
        <fullName evidence="10">ABC transmembrane type-1 domain-containing protein</fullName>
    </recommendedName>
</protein>
<keyword evidence="6" id="KW-0067">ATP-binding</keyword>
<dbReference type="HOGENOM" id="CLU_1298365_0_0_9"/>
<evidence type="ECO:0000256" key="2">
    <source>
        <dbReference type="ARBA" id="ARBA00005417"/>
    </source>
</evidence>
<evidence type="ECO:0000256" key="3">
    <source>
        <dbReference type="ARBA" id="ARBA00022448"/>
    </source>
</evidence>
<dbReference type="GO" id="GO:0005524">
    <property type="term" value="F:ATP binding"/>
    <property type="evidence" value="ECO:0007669"/>
    <property type="project" value="UniProtKB-KW"/>
</dbReference>
<dbReference type="STRING" id="883114.HMPREF9709_00528"/>
<dbReference type="PROSITE" id="PS50929">
    <property type="entry name" value="ABC_TM1F"/>
    <property type="match status" value="1"/>
</dbReference>
<evidence type="ECO:0000313" key="11">
    <source>
        <dbReference type="EMBL" id="EHR35001.1"/>
    </source>
</evidence>
<dbReference type="GO" id="GO:0016887">
    <property type="term" value="F:ATP hydrolysis activity"/>
    <property type="evidence" value="ECO:0007669"/>
    <property type="project" value="InterPro"/>
</dbReference>
<evidence type="ECO:0000256" key="5">
    <source>
        <dbReference type="ARBA" id="ARBA00022741"/>
    </source>
</evidence>
<comment type="caution">
    <text evidence="11">The sequence shown here is derived from an EMBL/GenBank/DDBJ whole genome shotgun (WGS) entry which is preliminary data.</text>
</comment>
<dbReference type="eggNOG" id="COG1118">
    <property type="taxonomic scope" value="Bacteria"/>
</dbReference>
<dbReference type="SUPFAM" id="SSF52540">
    <property type="entry name" value="P-loop containing nucleoside triphosphate hydrolases"/>
    <property type="match status" value="1"/>
</dbReference>
<dbReference type="SUPFAM" id="SSF90123">
    <property type="entry name" value="ABC transporter transmembrane region"/>
    <property type="match status" value="1"/>
</dbReference>
<dbReference type="Gene3D" id="3.40.50.300">
    <property type="entry name" value="P-loop containing nucleotide triphosphate hydrolases"/>
    <property type="match status" value="1"/>
</dbReference>
<keyword evidence="4 9" id="KW-0812">Transmembrane</keyword>